<evidence type="ECO:0000256" key="1">
    <source>
        <dbReference type="SAM" id="MobiDB-lite"/>
    </source>
</evidence>
<sequence>MTEPFSRDDSGPLPLPAALLSPRPVAPKQAVAAVPPTSASPTPSPQPDEVHIHIGRIEVTAIQESAPSKRASRKGTAPLSLDDYLAKRKGDIR</sequence>
<gene>
    <name evidence="2" type="ORF">H3H45_11335</name>
</gene>
<name>A0A7W4H3P0_9GAMM</name>
<feature type="compositionally biased region" description="Basic and acidic residues" evidence="1">
    <location>
        <begin position="84"/>
        <end position="93"/>
    </location>
</feature>
<reference evidence="2 3" key="1">
    <citation type="submission" date="2020-08" db="EMBL/GenBank/DDBJ databases">
        <authorList>
            <person name="Kim C.M."/>
        </authorList>
    </citation>
    <scope>NUCLEOTIDE SEQUENCE [LARGE SCALE GENOMIC DNA]</scope>
    <source>
        <strain evidence="2 3">SR9</strain>
    </source>
</reference>
<dbReference type="EMBL" id="JACJFN010000002">
    <property type="protein sequence ID" value="MBB1519833.1"/>
    <property type="molecule type" value="Genomic_DNA"/>
</dbReference>
<feature type="region of interest" description="Disordered" evidence="1">
    <location>
        <begin position="1"/>
        <end position="93"/>
    </location>
</feature>
<dbReference type="AlphaFoldDB" id="A0A7W4H3P0"/>
<dbReference type="Proteomes" id="UP000581189">
    <property type="component" value="Unassembled WGS sequence"/>
</dbReference>
<dbReference type="RefSeq" id="WP_182833816.1">
    <property type="nucleotide sequence ID" value="NZ_JACJFN010000002.1"/>
</dbReference>
<keyword evidence="3" id="KW-1185">Reference proteome</keyword>
<feature type="compositionally biased region" description="Basic and acidic residues" evidence="1">
    <location>
        <begin position="1"/>
        <end position="10"/>
    </location>
</feature>
<feature type="compositionally biased region" description="Low complexity" evidence="1">
    <location>
        <begin position="16"/>
        <end position="41"/>
    </location>
</feature>
<comment type="caution">
    <text evidence="2">The sequence shown here is derived from an EMBL/GenBank/DDBJ whole genome shotgun (WGS) entry which is preliminary data.</text>
</comment>
<accession>A0A7W4H3P0</accession>
<organism evidence="2 3">
    <name type="scientific">Aquipseudomonas guryensis</name>
    <dbReference type="NCBI Taxonomy" id="2759165"/>
    <lineage>
        <taxon>Bacteria</taxon>
        <taxon>Pseudomonadati</taxon>
        <taxon>Pseudomonadota</taxon>
        <taxon>Gammaproteobacteria</taxon>
        <taxon>Pseudomonadales</taxon>
        <taxon>Pseudomonadaceae</taxon>
        <taxon>Aquipseudomonas</taxon>
    </lineage>
</organism>
<protein>
    <submittedName>
        <fullName evidence="2">Uncharacterized protein</fullName>
    </submittedName>
</protein>
<evidence type="ECO:0000313" key="3">
    <source>
        <dbReference type="Proteomes" id="UP000581189"/>
    </source>
</evidence>
<evidence type="ECO:0000313" key="2">
    <source>
        <dbReference type="EMBL" id="MBB1519833.1"/>
    </source>
</evidence>
<proteinExistence type="predicted"/>